<dbReference type="SUPFAM" id="SSF56112">
    <property type="entry name" value="Protein kinase-like (PK-like)"/>
    <property type="match status" value="1"/>
</dbReference>
<reference evidence="3" key="2">
    <citation type="submission" date="2023-05" db="EMBL/GenBank/DDBJ databases">
        <authorList>
            <consortium name="Lawrence Berkeley National Laboratory"/>
            <person name="Steindorff A."/>
            <person name="Hensen N."/>
            <person name="Bonometti L."/>
            <person name="Westerberg I."/>
            <person name="Brannstrom I.O."/>
            <person name="Guillou S."/>
            <person name="Cros-Aarteil S."/>
            <person name="Calhoun S."/>
            <person name="Haridas S."/>
            <person name="Kuo A."/>
            <person name="Mondo S."/>
            <person name="Pangilinan J."/>
            <person name="Riley R."/>
            <person name="Labutti K."/>
            <person name="Andreopoulos B."/>
            <person name="Lipzen A."/>
            <person name="Chen C."/>
            <person name="Yanf M."/>
            <person name="Daum C."/>
            <person name="Ng V."/>
            <person name="Clum A."/>
            <person name="Ohm R."/>
            <person name="Martin F."/>
            <person name="Silar P."/>
            <person name="Natvig D."/>
            <person name="Lalanne C."/>
            <person name="Gautier V."/>
            <person name="Ament-Velasquez S.L."/>
            <person name="Kruys A."/>
            <person name="Hutchinson M.I."/>
            <person name="Powell A.J."/>
            <person name="Barry K."/>
            <person name="Miller A.N."/>
            <person name="Grigoriev I.V."/>
            <person name="Debuchy R."/>
            <person name="Gladieux P."/>
            <person name="Thoren M.H."/>
            <person name="Johannesson H."/>
        </authorList>
    </citation>
    <scope>NUCLEOTIDE SEQUENCE</scope>
    <source>
        <strain evidence="3">CBS 359.72</strain>
    </source>
</reference>
<dbReference type="AlphaFoldDB" id="A0AAN7CTZ5"/>
<dbReference type="GO" id="GO:0102193">
    <property type="term" value="F:protein-ribulosamine 3-kinase activity"/>
    <property type="evidence" value="ECO:0007669"/>
    <property type="project" value="UniProtKB-EC"/>
</dbReference>
<comment type="catalytic activity">
    <reaction evidence="2">
        <text>N(6)-D-ribulosyl-L-lysyl-[protein] + ATP = N(6)-(3-O-phospho-D-ribulosyl)-L-lysyl-[protein] + ADP + H(+)</text>
        <dbReference type="Rhea" id="RHEA:48432"/>
        <dbReference type="Rhea" id="RHEA-COMP:12103"/>
        <dbReference type="Rhea" id="RHEA-COMP:12104"/>
        <dbReference type="ChEBI" id="CHEBI:15378"/>
        <dbReference type="ChEBI" id="CHEBI:30616"/>
        <dbReference type="ChEBI" id="CHEBI:90418"/>
        <dbReference type="ChEBI" id="CHEBI:90420"/>
        <dbReference type="ChEBI" id="CHEBI:456216"/>
        <dbReference type="EC" id="2.7.1.172"/>
    </reaction>
    <physiologicalReaction direction="left-to-right" evidence="2">
        <dbReference type="Rhea" id="RHEA:48433"/>
    </physiologicalReaction>
</comment>
<keyword evidence="3" id="KW-0808">Transferase</keyword>
<evidence type="ECO:0000313" key="4">
    <source>
        <dbReference type="Proteomes" id="UP001303647"/>
    </source>
</evidence>
<sequence length="289" mass="32752">MTSKPGVDPNILALLPSLGEILEVKDLPGSRWARISHIRVSLGHHGWEAIKGEFNATSAIYAATPDFCPHPIAWGRLKTERDAHFYICKYHHFSDAMPEPTLLSEKLARLHSSHTSPNGKFGFHCATYNGDIPQDNTWSNIWEAFANGLRQVLSVTPRLLRPLETNGRKIRPSLVHGDLWFGNCAVKHGSGEVLVFDPAGFYGHNEYELGNWRPGRNRFRDGGYFEAYHSRMPPSERVEEYDDKNALYALKFDLHAATLFPNKAEFLQMAIDEIRRLTTKYPDGYTGDE</sequence>
<dbReference type="EMBL" id="MU857666">
    <property type="protein sequence ID" value="KAK4246833.1"/>
    <property type="molecule type" value="Genomic_DNA"/>
</dbReference>
<dbReference type="Pfam" id="PF03881">
    <property type="entry name" value="Fructosamin_kin"/>
    <property type="match status" value="2"/>
</dbReference>
<keyword evidence="4" id="KW-1185">Reference proteome</keyword>
<dbReference type="InterPro" id="IPR011009">
    <property type="entry name" value="Kinase-like_dom_sf"/>
</dbReference>
<gene>
    <name evidence="3" type="ORF">C7999DRAFT_41813</name>
</gene>
<dbReference type="Gene3D" id="3.90.1200.10">
    <property type="match status" value="1"/>
</dbReference>
<evidence type="ECO:0000313" key="3">
    <source>
        <dbReference type="EMBL" id="KAK4246833.1"/>
    </source>
</evidence>
<keyword evidence="3" id="KW-0418">Kinase</keyword>
<protein>
    <recommendedName>
        <fullName evidence="1">protein-ribulosamine 3-kinase</fullName>
        <ecNumber evidence="1">2.7.1.172</ecNumber>
    </recommendedName>
</protein>
<dbReference type="InterPro" id="IPR016477">
    <property type="entry name" value="Fructo-/Ketosamine-3-kinase"/>
</dbReference>
<dbReference type="PANTHER" id="PTHR12149">
    <property type="entry name" value="FRUCTOSAMINE 3 KINASE-RELATED PROTEIN"/>
    <property type="match status" value="1"/>
</dbReference>
<reference evidence="3" key="1">
    <citation type="journal article" date="2023" name="Mol. Phylogenet. Evol.">
        <title>Genome-scale phylogeny and comparative genomics of the fungal order Sordariales.</title>
        <authorList>
            <person name="Hensen N."/>
            <person name="Bonometti L."/>
            <person name="Westerberg I."/>
            <person name="Brannstrom I.O."/>
            <person name="Guillou S."/>
            <person name="Cros-Aarteil S."/>
            <person name="Calhoun S."/>
            <person name="Haridas S."/>
            <person name="Kuo A."/>
            <person name="Mondo S."/>
            <person name="Pangilinan J."/>
            <person name="Riley R."/>
            <person name="LaButti K."/>
            <person name="Andreopoulos B."/>
            <person name="Lipzen A."/>
            <person name="Chen C."/>
            <person name="Yan M."/>
            <person name="Daum C."/>
            <person name="Ng V."/>
            <person name="Clum A."/>
            <person name="Steindorff A."/>
            <person name="Ohm R.A."/>
            <person name="Martin F."/>
            <person name="Silar P."/>
            <person name="Natvig D.O."/>
            <person name="Lalanne C."/>
            <person name="Gautier V."/>
            <person name="Ament-Velasquez S.L."/>
            <person name="Kruys A."/>
            <person name="Hutchinson M.I."/>
            <person name="Powell A.J."/>
            <person name="Barry K."/>
            <person name="Miller A.N."/>
            <person name="Grigoriev I.V."/>
            <person name="Debuchy R."/>
            <person name="Gladieux P."/>
            <person name="Hiltunen Thoren M."/>
            <person name="Johannesson H."/>
        </authorList>
    </citation>
    <scope>NUCLEOTIDE SEQUENCE</scope>
    <source>
        <strain evidence="3">CBS 359.72</strain>
    </source>
</reference>
<dbReference type="Proteomes" id="UP001303647">
    <property type="component" value="Unassembled WGS sequence"/>
</dbReference>
<evidence type="ECO:0000256" key="1">
    <source>
        <dbReference type="ARBA" id="ARBA00011961"/>
    </source>
</evidence>
<dbReference type="GO" id="GO:0016301">
    <property type="term" value="F:kinase activity"/>
    <property type="evidence" value="ECO:0007669"/>
    <property type="project" value="UniProtKB-KW"/>
</dbReference>
<accession>A0AAN7CTZ5</accession>
<evidence type="ECO:0000256" key="2">
    <source>
        <dbReference type="ARBA" id="ARBA00048655"/>
    </source>
</evidence>
<name>A0AAN7CTZ5_9PEZI</name>
<dbReference type="EC" id="2.7.1.172" evidence="1"/>
<organism evidence="3 4">
    <name type="scientific">Corynascus novoguineensis</name>
    <dbReference type="NCBI Taxonomy" id="1126955"/>
    <lineage>
        <taxon>Eukaryota</taxon>
        <taxon>Fungi</taxon>
        <taxon>Dikarya</taxon>
        <taxon>Ascomycota</taxon>
        <taxon>Pezizomycotina</taxon>
        <taxon>Sordariomycetes</taxon>
        <taxon>Sordariomycetidae</taxon>
        <taxon>Sordariales</taxon>
        <taxon>Chaetomiaceae</taxon>
        <taxon>Corynascus</taxon>
    </lineage>
</organism>
<dbReference type="PANTHER" id="PTHR12149:SF8">
    <property type="entry name" value="PROTEIN-RIBULOSAMINE 3-KINASE"/>
    <property type="match status" value="1"/>
</dbReference>
<proteinExistence type="predicted"/>
<comment type="caution">
    <text evidence="3">The sequence shown here is derived from an EMBL/GenBank/DDBJ whole genome shotgun (WGS) entry which is preliminary data.</text>
</comment>